<sequence length="71" mass="8242">MTTYSIIKRIYGEEKNQINVKTYTTKEDAINAGNSWLRDCTIHAEIRKGRNFEVIENTPNSFKWTGICKSN</sequence>
<name>A0A6J7X5H5_9CAUD</name>
<reference evidence="1" key="1">
    <citation type="submission" date="2020-05" db="EMBL/GenBank/DDBJ databases">
        <authorList>
            <person name="Chiriac C."/>
            <person name="Salcher M."/>
            <person name="Ghai R."/>
            <person name="Kavagutti S V."/>
        </authorList>
    </citation>
    <scope>NUCLEOTIDE SEQUENCE</scope>
</reference>
<evidence type="ECO:0000313" key="1">
    <source>
        <dbReference type="EMBL" id="CAB5223658.1"/>
    </source>
</evidence>
<protein>
    <submittedName>
        <fullName evidence="1">Uncharacterized protein</fullName>
    </submittedName>
</protein>
<dbReference type="EMBL" id="LR798324">
    <property type="protein sequence ID" value="CAB5223658.1"/>
    <property type="molecule type" value="Genomic_DNA"/>
</dbReference>
<gene>
    <name evidence="1" type="ORF">UFOVP388_4</name>
</gene>
<organism evidence="1">
    <name type="scientific">uncultured Caudovirales phage</name>
    <dbReference type="NCBI Taxonomy" id="2100421"/>
    <lineage>
        <taxon>Viruses</taxon>
        <taxon>Duplodnaviria</taxon>
        <taxon>Heunggongvirae</taxon>
        <taxon>Uroviricota</taxon>
        <taxon>Caudoviricetes</taxon>
        <taxon>Peduoviridae</taxon>
        <taxon>Maltschvirus</taxon>
        <taxon>Maltschvirus maltsch</taxon>
    </lineage>
</organism>
<proteinExistence type="predicted"/>
<accession>A0A6J7X5H5</accession>